<dbReference type="InterPro" id="IPR019935">
    <property type="entry name" value="CHP03546"/>
</dbReference>
<sequence length="174" mass="19418">MISFIAKILVSLNSNSRPGELSSGIAFGFTLALIPGGNLLWVAVFAIAFLIKHHLGAMLLSILLFKPLAPLLDPLLHMTGEFILTLPSLRGLFTTLYNLPLLPWFRINNTVVLGALVWSLILWLPIFIVFRLLVVLYRNKVASKLANSKLIKAFKKVPLVSKISSTYRKFNFLT</sequence>
<reference evidence="2 3" key="1">
    <citation type="submission" date="2019-02" db="EMBL/GenBank/DDBJ databases">
        <title>Complete Genome Sequence and Methylome Analysis of free living Spirochaetas.</title>
        <authorList>
            <person name="Fomenkov A."/>
            <person name="Dubinina G."/>
            <person name="Leshcheva N."/>
            <person name="Mikheeva N."/>
            <person name="Grabovich M."/>
            <person name="Vincze T."/>
            <person name="Roberts R.J."/>
        </authorList>
    </citation>
    <scope>NUCLEOTIDE SEQUENCE [LARGE SCALE GENOMIC DNA]</scope>
    <source>
        <strain evidence="2 3">K2</strain>
    </source>
</reference>
<dbReference type="RefSeq" id="WP_149487086.1">
    <property type="nucleotide sequence ID" value="NZ_CP036150.1"/>
</dbReference>
<protein>
    <submittedName>
        <fullName evidence="2">TIGR03546 family protein</fullName>
    </submittedName>
</protein>
<dbReference type="KEGG" id="ock:EXM22_13805"/>
<evidence type="ECO:0000313" key="3">
    <source>
        <dbReference type="Proteomes" id="UP000324209"/>
    </source>
</evidence>
<keyword evidence="1" id="KW-0472">Membrane</keyword>
<keyword evidence="1" id="KW-0812">Transmembrane</keyword>
<dbReference type="AlphaFoldDB" id="A0A5C1QPQ9"/>
<evidence type="ECO:0000313" key="2">
    <source>
        <dbReference type="EMBL" id="QEN09010.1"/>
    </source>
</evidence>
<feature type="transmembrane region" description="Helical" evidence="1">
    <location>
        <begin position="21"/>
        <end position="51"/>
    </location>
</feature>
<evidence type="ECO:0000256" key="1">
    <source>
        <dbReference type="SAM" id="Phobius"/>
    </source>
</evidence>
<dbReference type="Proteomes" id="UP000324209">
    <property type="component" value="Chromosome"/>
</dbReference>
<organism evidence="2 3">
    <name type="scientific">Oceanispirochaeta crateris</name>
    <dbReference type="NCBI Taxonomy" id="2518645"/>
    <lineage>
        <taxon>Bacteria</taxon>
        <taxon>Pseudomonadati</taxon>
        <taxon>Spirochaetota</taxon>
        <taxon>Spirochaetia</taxon>
        <taxon>Spirochaetales</taxon>
        <taxon>Spirochaetaceae</taxon>
        <taxon>Oceanispirochaeta</taxon>
    </lineage>
</organism>
<name>A0A5C1QPQ9_9SPIO</name>
<dbReference type="EMBL" id="CP036150">
    <property type="protein sequence ID" value="QEN09010.1"/>
    <property type="molecule type" value="Genomic_DNA"/>
</dbReference>
<feature type="transmembrane region" description="Helical" evidence="1">
    <location>
        <begin position="57"/>
        <end position="76"/>
    </location>
</feature>
<accession>A0A5C1QPQ9</accession>
<gene>
    <name evidence="2" type="ORF">EXM22_13805</name>
</gene>
<keyword evidence="3" id="KW-1185">Reference proteome</keyword>
<feature type="transmembrane region" description="Helical" evidence="1">
    <location>
        <begin position="111"/>
        <end position="134"/>
    </location>
</feature>
<keyword evidence="1" id="KW-1133">Transmembrane helix</keyword>
<proteinExistence type="predicted"/>
<dbReference type="NCBIfam" id="TIGR03546">
    <property type="entry name" value="TIGR03546 family protein"/>
    <property type="match status" value="1"/>
</dbReference>
<dbReference type="OrthoDB" id="370141at2"/>